<feature type="compositionally biased region" description="Low complexity" evidence="1">
    <location>
        <begin position="169"/>
        <end position="178"/>
    </location>
</feature>
<gene>
    <name evidence="3" type="ORF">TRFO_32686</name>
</gene>
<dbReference type="VEuPathDB" id="TrichDB:TRFO_32686"/>
<feature type="region of interest" description="Disordered" evidence="1">
    <location>
        <begin position="151"/>
        <end position="205"/>
    </location>
</feature>
<feature type="compositionally biased region" description="Acidic residues" evidence="1">
    <location>
        <begin position="179"/>
        <end position="191"/>
    </location>
</feature>
<accession>A0A1J4JTM2</accession>
<protein>
    <recommendedName>
        <fullName evidence="2">Initiator binding domain-containing protein</fullName>
    </recommendedName>
</protein>
<dbReference type="RefSeq" id="XP_068353757.1">
    <property type="nucleotide sequence ID" value="XM_068508635.1"/>
</dbReference>
<dbReference type="InterPro" id="IPR018845">
    <property type="entry name" value="Initiator-bd"/>
</dbReference>
<dbReference type="EMBL" id="MLAK01000947">
    <property type="protein sequence ID" value="OHT00621.1"/>
    <property type="molecule type" value="Genomic_DNA"/>
</dbReference>
<keyword evidence="4" id="KW-1185">Reference proteome</keyword>
<evidence type="ECO:0000259" key="2">
    <source>
        <dbReference type="Pfam" id="PF10416"/>
    </source>
</evidence>
<evidence type="ECO:0000313" key="3">
    <source>
        <dbReference type="EMBL" id="OHT00621.1"/>
    </source>
</evidence>
<organism evidence="3 4">
    <name type="scientific">Tritrichomonas foetus</name>
    <dbReference type="NCBI Taxonomy" id="1144522"/>
    <lineage>
        <taxon>Eukaryota</taxon>
        <taxon>Metamonada</taxon>
        <taxon>Parabasalia</taxon>
        <taxon>Tritrichomonadida</taxon>
        <taxon>Tritrichomonadidae</taxon>
        <taxon>Tritrichomonas</taxon>
    </lineage>
</organism>
<proteinExistence type="predicted"/>
<dbReference type="Pfam" id="PF10416">
    <property type="entry name" value="IBD"/>
    <property type="match status" value="1"/>
</dbReference>
<comment type="caution">
    <text evidence="3">The sequence shown here is derived from an EMBL/GenBank/DDBJ whole genome shotgun (WGS) entry which is preliminary data.</text>
</comment>
<dbReference type="InterPro" id="IPR036388">
    <property type="entry name" value="WH-like_DNA-bd_sf"/>
</dbReference>
<feature type="domain" description="Initiator binding" evidence="2">
    <location>
        <begin position="41"/>
        <end position="137"/>
    </location>
</feature>
<dbReference type="Proteomes" id="UP000179807">
    <property type="component" value="Unassembled WGS sequence"/>
</dbReference>
<evidence type="ECO:0000256" key="1">
    <source>
        <dbReference type="SAM" id="MobiDB-lite"/>
    </source>
</evidence>
<sequence>MMTFTVPSTAFQDYMAAHGIKDEEPINECNIDNDEKSNDINKIPQKTRFCKKILQLLNTTKKNPAIIPKVGLAWCLDGCHFICNSSILSKYLNIKSNSINTNFREHCFQIATGTTIENITREFGFLPDSRNWKKRRNPKYSFNINTSEEEAEKIPYNQTSDKKVESKYNEYSSSNESFSTEDNDEYDDIENTDVNGNEENGEYDDEVNDEDLNEEEMGIGGINKLQEIFNNDQFLSGDFEFIMTKVSKNEIWKRKFLEKVTNDFFKISKGEKCAKIDDVIQYILNVNQVSIIPNEKLNSVINNLHAIFQFATNESSQQIDEVTIVDAIKLCLRFGLFKDLASSVGEISTPNHIKSSGNAFVPWFIPSTDVGFVFHAIRSNSYNWAIKLSGSSPDGFTMIKLDEKNAPLDNYHMMNIQFDALANPSYHSKQVASKNKTLMRNVSSQDDEITKGWKFNVVNSELKANSWDELFNIFENFNGIQNPKPKKQPDIFFIPIYQCNQPTFPKNENKLLIENIDEESSPIDIYYKRNSNDGDIYFTSQDSGFSQGIGFSQQSLGFSSGFSQFENEENI</sequence>
<dbReference type="AlphaFoldDB" id="A0A1J4JTM2"/>
<name>A0A1J4JTM2_9EUKA</name>
<dbReference type="GeneID" id="94843339"/>
<dbReference type="Gene3D" id="1.10.10.10">
    <property type="entry name" value="Winged helix-like DNA-binding domain superfamily/Winged helix DNA-binding domain"/>
    <property type="match status" value="1"/>
</dbReference>
<reference evidence="3" key="1">
    <citation type="submission" date="2016-10" db="EMBL/GenBank/DDBJ databases">
        <authorList>
            <person name="Benchimol M."/>
            <person name="Almeida L.G."/>
            <person name="Vasconcelos A.T."/>
            <person name="Perreira-Neves A."/>
            <person name="Rosa I.A."/>
            <person name="Tasca T."/>
            <person name="Bogo M.R."/>
            <person name="de Souza W."/>
        </authorList>
    </citation>
    <scope>NUCLEOTIDE SEQUENCE [LARGE SCALE GENOMIC DNA]</scope>
    <source>
        <strain evidence="3">K</strain>
    </source>
</reference>
<evidence type="ECO:0000313" key="4">
    <source>
        <dbReference type="Proteomes" id="UP000179807"/>
    </source>
</evidence>